<keyword evidence="3" id="KW-1185">Reference proteome</keyword>
<feature type="region of interest" description="Disordered" evidence="1">
    <location>
        <begin position="57"/>
        <end position="87"/>
    </location>
</feature>
<protein>
    <submittedName>
        <fullName evidence="2">Uncharacterized protein</fullName>
    </submittedName>
</protein>
<organism evidence="2 3">
    <name type="scientific">Rangifer tarandus platyrhynchus</name>
    <name type="common">Svalbard reindeer</name>
    <dbReference type="NCBI Taxonomy" id="3082113"/>
    <lineage>
        <taxon>Eukaryota</taxon>
        <taxon>Metazoa</taxon>
        <taxon>Chordata</taxon>
        <taxon>Craniata</taxon>
        <taxon>Vertebrata</taxon>
        <taxon>Euteleostomi</taxon>
        <taxon>Mammalia</taxon>
        <taxon>Eutheria</taxon>
        <taxon>Laurasiatheria</taxon>
        <taxon>Artiodactyla</taxon>
        <taxon>Ruminantia</taxon>
        <taxon>Pecora</taxon>
        <taxon>Cervidae</taxon>
        <taxon>Odocoileinae</taxon>
        <taxon>Rangifer</taxon>
    </lineage>
</organism>
<feature type="compositionally biased region" description="Polar residues" evidence="1">
    <location>
        <begin position="74"/>
        <end position="87"/>
    </location>
</feature>
<proteinExistence type="predicted"/>
<evidence type="ECO:0000313" key="3">
    <source>
        <dbReference type="Proteomes" id="UP001176941"/>
    </source>
</evidence>
<accession>A0ABN8Y4N0</accession>
<name>A0ABN8Y4N0_RANTA</name>
<gene>
    <name evidence="2" type="ORF">MRATA1EN1_LOCUS5504</name>
</gene>
<dbReference type="Proteomes" id="UP001176941">
    <property type="component" value="Chromosome 14"/>
</dbReference>
<sequence>MTLSQGSEVKVTQSCPTLCNPMDCSLPGSLVHGILQAPPHAFSPAPFLGKGTALHLTEETRSSQGKGQAKGKTHFQTPAEQGSAEDQQSSIFITRKILWRMD</sequence>
<evidence type="ECO:0000313" key="2">
    <source>
        <dbReference type="EMBL" id="CAI9156542.1"/>
    </source>
</evidence>
<reference evidence="2" key="1">
    <citation type="submission" date="2023-04" db="EMBL/GenBank/DDBJ databases">
        <authorList>
            <consortium name="ELIXIR-Norway"/>
        </authorList>
    </citation>
    <scope>NUCLEOTIDE SEQUENCE [LARGE SCALE GENOMIC DNA]</scope>
</reference>
<evidence type="ECO:0000256" key="1">
    <source>
        <dbReference type="SAM" id="MobiDB-lite"/>
    </source>
</evidence>
<dbReference type="EMBL" id="OX459950">
    <property type="protein sequence ID" value="CAI9156542.1"/>
    <property type="molecule type" value="Genomic_DNA"/>
</dbReference>